<dbReference type="AlphaFoldDB" id="A0A915B616"/>
<dbReference type="Pfam" id="PF05188">
    <property type="entry name" value="MutS_II"/>
    <property type="match status" value="1"/>
</dbReference>
<dbReference type="PANTHER" id="PTHR11361:SF145">
    <property type="entry name" value="DNA MISMATCH REPAIR PROTEINS MUTS FAMILY DOMAIN-CONTAINING PROTEIN"/>
    <property type="match status" value="1"/>
</dbReference>
<evidence type="ECO:0000313" key="9">
    <source>
        <dbReference type="WBParaSite" id="PgR028_g056_t03"/>
    </source>
</evidence>
<keyword evidence="8" id="KW-1185">Reference proteome</keyword>
<dbReference type="InterPro" id="IPR027417">
    <property type="entry name" value="P-loop_NTPase"/>
</dbReference>
<dbReference type="GO" id="GO:0005524">
    <property type="term" value="F:ATP binding"/>
    <property type="evidence" value="ECO:0007669"/>
    <property type="project" value="UniProtKB-KW"/>
</dbReference>
<dbReference type="InterPro" id="IPR000432">
    <property type="entry name" value="DNA_mismatch_repair_MutS_C"/>
</dbReference>
<keyword evidence="3" id="KW-0227">DNA damage</keyword>
<dbReference type="Gene3D" id="3.40.1170.10">
    <property type="entry name" value="DNA repair protein MutS, domain I"/>
    <property type="match status" value="1"/>
</dbReference>
<dbReference type="GO" id="GO:0030983">
    <property type="term" value="F:mismatched DNA binding"/>
    <property type="evidence" value="ECO:0007669"/>
    <property type="project" value="InterPro"/>
</dbReference>
<sequence>MKILLKEFYSCYEDDAFLIANEIFLSEVGLRRVQIGLTELTYHNLNSGQYTRVVRDVILRLHYRLEVYVASDNEWILKAKGSLGCLGDFEDIIGDSVELSELSTVMALSYVVDYGSIENHLSIAFCNLRDMRMTIAEFADTEHFSNLEKCIVSMVPRECIILPSSSKSFDDSSHTGKRMNSLETALKRADITFTEFSDLNSIDTEVVERLLNIKYKGMHISEKQRKCLGALALYLHIVDDIQMYEDHFELLDYKSVGYMYLDMAAVKALELFSLSYDEDSAIGQSGTLFDLVNKCRTHQGQRLLRDWMRRPLFDLRRINERLDVVEALCVMDSCRDVLYEDLLRRVPDVASLSRKLLHKKATLQHCYRLYQLVRLLKRFEEAMSEVHSSCDSFAPSVNDLCLEPIRLAILQFDKFAALIETTVDVAYFEENGVYRIRPSIDERLLETFESMQNIEQQCQKEFTKISGKFTDSAKLDSNPQYGFFFRVTLKAEKSIRQAGLKILETTKGSGVRFTSKTLEALNSEYKDLQKQYDSAQSELIKMVVETCAGYAPALQQLSECLAVIDVLVAFATLATLSPFPYSRPQLVDKESRVLVLKSCRHPVLEALPEAPPFIPNDVLMGENPGDSTRFLLLTGANMGGKSTYLRSCALAVLMGQMGCFVACEYAKFSLIDGIHTRIGSCDYQCKGVSTFMAEMIDSASILEAATSKSLVVVDELGRGTSTYDGFGLAWAIADDILARIKCFCIFATHFHEMSALHERYPDALRNVRVETRIDENGGLILLYKVVPGIAERSFGINIAKIVGISDDIIKDAEGMLEKLEKNTIVEDDEEERIIKKLKTLQGEELRKAILESMK</sequence>
<evidence type="ECO:0000256" key="4">
    <source>
        <dbReference type="ARBA" id="ARBA00022840"/>
    </source>
</evidence>
<dbReference type="WBParaSite" id="PgR028_g056_t03">
    <property type="protein sequence ID" value="PgR028_g056_t03"/>
    <property type="gene ID" value="PgR028_g056"/>
</dbReference>
<dbReference type="PROSITE" id="PS00486">
    <property type="entry name" value="DNA_MISMATCH_REPAIR_2"/>
    <property type="match status" value="1"/>
</dbReference>
<dbReference type="InterPro" id="IPR007696">
    <property type="entry name" value="DNA_mismatch_repair_MutS_core"/>
</dbReference>
<keyword evidence="4" id="KW-0067">ATP-binding</keyword>
<feature type="domain" description="DNA mismatch repair proteins mutS family" evidence="7">
    <location>
        <begin position="709"/>
        <end position="725"/>
    </location>
</feature>
<reference evidence="9 10" key="1">
    <citation type="submission" date="2022-11" db="UniProtKB">
        <authorList>
            <consortium name="WormBaseParasite"/>
        </authorList>
    </citation>
    <scope>IDENTIFICATION</scope>
</reference>
<dbReference type="GO" id="GO:0032301">
    <property type="term" value="C:MutSalpha complex"/>
    <property type="evidence" value="ECO:0007669"/>
    <property type="project" value="TreeGrafter"/>
</dbReference>
<dbReference type="Gene3D" id="3.40.50.300">
    <property type="entry name" value="P-loop containing nucleotide triphosphate hydrolases"/>
    <property type="match status" value="1"/>
</dbReference>
<comment type="similarity">
    <text evidence="1">Belongs to the DNA mismatch repair MutS family.</text>
</comment>
<evidence type="ECO:0000256" key="5">
    <source>
        <dbReference type="ARBA" id="ARBA00023125"/>
    </source>
</evidence>
<dbReference type="Gene3D" id="1.10.1420.10">
    <property type="match status" value="2"/>
</dbReference>
<dbReference type="Pfam" id="PF05190">
    <property type="entry name" value="MutS_IV"/>
    <property type="match status" value="1"/>
</dbReference>
<dbReference type="PIRSF" id="PIRSF005813">
    <property type="entry name" value="MSH2"/>
    <property type="match status" value="1"/>
</dbReference>
<dbReference type="Gene3D" id="3.30.420.110">
    <property type="entry name" value="MutS, connector domain"/>
    <property type="match status" value="1"/>
</dbReference>
<dbReference type="InterPro" id="IPR045076">
    <property type="entry name" value="MutS"/>
</dbReference>
<accession>A0A915B616</accession>
<proteinExistence type="inferred from homology"/>
<evidence type="ECO:0000256" key="1">
    <source>
        <dbReference type="ARBA" id="ARBA00006271"/>
    </source>
</evidence>
<dbReference type="Pfam" id="PF05192">
    <property type="entry name" value="MutS_III"/>
    <property type="match status" value="1"/>
</dbReference>
<evidence type="ECO:0000259" key="7">
    <source>
        <dbReference type="PROSITE" id="PS00486"/>
    </source>
</evidence>
<organism evidence="8 9">
    <name type="scientific">Parascaris univalens</name>
    <name type="common">Nematode worm</name>
    <dbReference type="NCBI Taxonomy" id="6257"/>
    <lineage>
        <taxon>Eukaryota</taxon>
        <taxon>Metazoa</taxon>
        <taxon>Ecdysozoa</taxon>
        <taxon>Nematoda</taxon>
        <taxon>Chromadorea</taxon>
        <taxon>Rhabditida</taxon>
        <taxon>Spirurina</taxon>
        <taxon>Ascaridomorpha</taxon>
        <taxon>Ascaridoidea</taxon>
        <taxon>Ascarididae</taxon>
        <taxon>Parascaris</taxon>
    </lineage>
</organism>
<keyword evidence="6" id="KW-0175">Coiled coil</keyword>
<evidence type="ECO:0000256" key="6">
    <source>
        <dbReference type="SAM" id="Coils"/>
    </source>
</evidence>
<dbReference type="InterPro" id="IPR036187">
    <property type="entry name" value="DNA_mismatch_repair_MutS_sf"/>
</dbReference>
<dbReference type="InterPro" id="IPR016151">
    <property type="entry name" value="DNA_mismatch_repair_MutS_N"/>
</dbReference>
<dbReference type="SMART" id="SM00534">
    <property type="entry name" value="MUTSac"/>
    <property type="match status" value="1"/>
</dbReference>
<dbReference type="SMART" id="SM00533">
    <property type="entry name" value="MUTSd"/>
    <property type="match status" value="1"/>
</dbReference>
<dbReference type="SUPFAM" id="SSF48334">
    <property type="entry name" value="DNA repair protein MutS, domain III"/>
    <property type="match status" value="1"/>
</dbReference>
<protein>
    <submittedName>
        <fullName evidence="9 10">DNA mismatch repair proteins mutS family domain-containing protein</fullName>
    </submittedName>
</protein>
<keyword evidence="2" id="KW-0547">Nucleotide-binding</keyword>
<evidence type="ECO:0000313" key="10">
    <source>
        <dbReference type="WBParaSite" id="PgR028_g056_t04"/>
    </source>
</evidence>
<keyword evidence="5" id="KW-0238">DNA-binding</keyword>
<name>A0A915B616_PARUN</name>
<dbReference type="Pfam" id="PF00488">
    <property type="entry name" value="MutS_V"/>
    <property type="match status" value="1"/>
</dbReference>
<dbReference type="SUPFAM" id="SSF52540">
    <property type="entry name" value="P-loop containing nucleoside triphosphate hydrolases"/>
    <property type="match status" value="1"/>
</dbReference>
<evidence type="ECO:0000256" key="3">
    <source>
        <dbReference type="ARBA" id="ARBA00022763"/>
    </source>
</evidence>
<dbReference type="GO" id="GO:0006298">
    <property type="term" value="P:mismatch repair"/>
    <property type="evidence" value="ECO:0007669"/>
    <property type="project" value="InterPro"/>
</dbReference>
<dbReference type="PANTHER" id="PTHR11361">
    <property type="entry name" value="DNA MISMATCH REPAIR PROTEIN MUTS FAMILY MEMBER"/>
    <property type="match status" value="1"/>
</dbReference>
<dbReference type="InterPro" id="IPR007860">
    <property type="entry name" value="DNA_mmatch_repair_MutS_con_dom"/>
</dbReference>
<evidence type="ECO:0000256" key="2">
    <source>
        <dbReference type="ARBA" id="ARBA00022741"/>
    </source>
</evidence>
<evidence type="ECO:0000313" key="8">
    <source>
        <dbReference type="Proteomes" id="UP000887569"/>
    </source>
</evidence>
<dbReference type="InterPro" id="IPR011184">
    <property type="entry name" value="DNA_mismatch_repair_Msh2"/>
</dbReference>
<dbReference type="Proteomes" id="UP000887569">
    <property type="component" value="Unplaced"/>
</dbReference>
<dbReference type="InterPro" id="IPR007861">
    <property type="entry name" value="DNA_mismatch_repair_MutS_clamp"/>
</dbReference>
<dbReference type="InterPro" id="IPR036678">
    <property type="entry name" value="MutS_con_dom_sf"/>
</dbReference>
<feature type="coiled-coil region" evidence="6">
    <location>
        <begin position="511"/>
        <end position="545"/>
    </location>
</feature>
<dbReference type="GO" id="GO:0140664">
    <property type="term" value="F:ATP-dependent DNA damage sensor activity"/>
    <property type="evidence" value="ECO:0007669"/>
    <property type="project" value="InterPro"/>
</dbReference>
<dbReference type="WBParaSite" id="PgR028_g056_t04">
    <property type="protein sequence ID" value="PgR028_g056_t04"/>
    <property type="gene ID" value="PgR028_g056"/>
</dbReference>